<dbReference type="Proteomes" id="UP000295192">
    <property type="component" value="Unassembled WGS sequence"/>
</dbReference>
<gene>
    <name evidence="2" type="ORF">AWZ03_015215</name>
</gene>
<accession>A0A484AN46</accession>
<organism evidence="2 3">
    <name type="scientific">Drosophila navojoa</name>
    <name type="common">Fruit fly</name>
    <dbReference type="NCBI Taxonomy" id="7232"/>
    <lineage>
        <taxon>Eukaryota</taxon>
        <taxon>Metazoa</taxon>
        <taxon>Ecdysozoa</taxon>
        <taxon>Arthropoda</taxon>
        <taxon>Hexapoda</taxon>
        <taxon>Insecta</taxon>
        <taxon>Pterygota</taxon>
        <taxon>Neoptera</taxon>
        <taxon>Endopterygota</taxon>
        <taxon>Diptera</taxon>
        <taxon>Brachycera</taxon>
        <taxon>Muscomorpha</taxon>
        <taxon>Ephydroidea</taxon>
        <taxon>Drosophilidae</taxon>
        <taxon>Drosophila</taxon>
    </lineage>
</organism>
<evidence type="ECO:0000313" key="3">
    <source>
        <dbReference type="Proteomes" id="UP000295192"/>
    </source>
</evidence>
<evidence type="ECO:0000313" key="2">
    <source>
        <dbReference type="EMBL" id="TDG38363.1"/>
    </source>
</evidence>
<feature type="region of interest" description="Disordered" evidence="1">
    <location>
        <begin position="1"/>
        <end position="32"/>
    </location>
</feature>
<reference evidence="2 3" key="1">
    <citation type="journal article" date="2019" name="J. Hered.">
        <title>An Improved Genome Assembly for Drosophila navojoa, the Basal Species in the mojavensis Cluster.</title>
        <authorList>
            <person name="Vanderlinde T."/>
            <person name="Dupim E.G."/>
            <person name="Nazario-Yepiz N.O."/>
            <person name="Carvalho A.B."/>
        </authorList>
    </citation>
    <scope>NUCLEOTIDE SEQUENCE [LARGE SCALE GENOMIC DNA]</scope>
    <source>
        <strain evidence="2">Navoj_Jal97</strain>
        <tissue evidence="2">Whole organism</tissue>
    </source>
</reference>
<dbReference type="AlphaFoldDB" id="A0A484AN46"/>
<proteinExistence type="predicted"/>
<dbReference type="EMBL" id="LSRL02004442">
    <property type="protein sequence ID" value="TDG38363.1"/>
    <property type="molecule type" value="Genomic_DNA"/>
</dbReference>
<feature type="non-terminal residue" evidence="2">
    <location>
        <position position="32"/>
    </location>
</feature>
<protein>
    <submittedName>
        <fullName evidence="2">Uncharacterized protein</fullName>
    </submittedName>
</protein>
<keyword evidence="3" id="KW-1185">Reference proteome</keyword>
<comment type="caution">
    <text evidence="2">The sequence shown here is derived from an EMBL/GenBank/DDBJ whole genome shotgun (WGS) entry which is preliminary data.</text>
</comment>
<evidence type="ECO:0000256" key="1">
    <source>
        <dbReference type="SAM" id="MobiDB-lite"/>
    </source>
</evidence>
<feature type="compositionally biased region" description="Basic residues" evidence="1">
    <location>
        <begin position="22"/>
        <end position="32"/>
    </location>
</feature>
<sequence length="32" mass="3518">MVRILPCATAEMAPEKGAQSKSSKKKLKEKTQ</sequence>
<name>A0A484AN46_DRONA</name>